<feature type="chain" id="PRO_5042926891" description="Lipoprotein" evidence="1">
    <location>
        <begin position="20"/>
        <end position="150"/>
    </location>
</feature>
<accession>A0AAN2BM88</accession>
<gene>
    <name evidence="2" type="ORF">MARGE09_P4120</name>
</gene>
<evidence type="ECO:0000256" key="1">
    <source>
        <dbReference type="SAM" id="SignalP"/>
    </source>
</evidence>
<sequence length="150" mass="16335">MIRCLTLTSLILIAGCSMFSEGEVPANLISGHEYAFSDKNIHLQVLHQDMEVSEACPKVTLRSSNAEIRSEMSLCKVNILGYPNAFDAKTDFAFIEFSEYALSNSTFTYTIDGSLSRGSAFIATCSISIVEQSLTSSQCEAKPLSFGGHQ</sequence>
<dbReference type="AlphaFoldDB" id="A0AAN2BM88"/>
<keyword evidence="3" id="KW-1185">Reference proteome</keyword>
<evidence type="ECO:0000313" key="2">
    <source>
        <dbReference type="EMBL" id="BCD99918.1"/>
    </source>
</evidence>
<reference evidence="2 3" key="1">
    <citation type="journal article" date="2022" name="IScience">
        <title>An ultrasensitive nanofiber-based assay for enzymatic hydrolysis and deep-sea microbial degradation of cellulose.</title>
        <authorList>
            <person name="Tsudome M."/>
            <person name="Tachioka M."/>
            <person name="Miyazaki M."/>
            <person name="Uchimura K."/>
            <person name="Tsuda M."/>
            <person name="Takaki Y."/>
            <person name="Deguchi S."/>
        </authorList>
    </citation>
    <scope>NUCLEOTIDE SEQUENCE [LARGE SCALE GENOMIC DNA]</scope>
    <source>
        <strain evidence="2 3">GE09</strain>
    </source>
</reference>
<dbReference type="RefSeq" id="WP_236985218.1">
    <property type="nucleotide sequence ID" value="NZ_AP023086.1"/>
</dbReference>
<dbReference type="KEGG" id="marq:MARGE09_P4120"/>
<organism evidence="2 3">
    <name type="scientific">Marinagarivorans cellulosilyticus</name>
    <dbReference type="NCBI Taxonomy" id="2721545"/>
    <lineage>
        <taxon>Bacteria</taxon>
        <taxon>Pseudomonadati</taxon>
        <taxon>Pseudomonadota</taxon>
        <taxon>Gammaproteobacteria</taxon>
        <taxon>Cellvibrionales</taxon>
        <taxon>Cellvibrionaceae</taxon>
        <taxon>Marinagarivorans</taxon>
    </lineage>
</organism>
<keyword evidence="1" id="KW-0732">Signal</keyword>
<evidence type="ECO:0000313" key="3">
    <source>
        <dbReference type="Proteomes" id="UP001320119"/>
    </source>
</evidence>
<dbReference type="EMBL" id="AP023086">
    <property type="protein sequence ID" value="BCD99918.1"/>
    <property type="molecule type" value="Genomic_DNA"/>
</dbReference>
<proteinExistence type="predicted"/>
<feature type="signal peptide" evidence="1">
    <location>
        <begin position="1"/>
        <end position="19"/>
    </location>
</feature>
<dbReference type="PROSITE" id="PS51257">
    <property type="entry name" value="PROKAR_LIPOPROTEIN"/>
    <property type="match status" value="1"/>
</dbReference>
<evidence type="ECO:0008006" key="4">
    <source>
        <dbReference type="Google" id="ProtNLM"/>
    </source>
</evidence>
<dbReference type="Proteomes" id="UP001320119">
    <property type="component" value="Chromosome"/>
</dbReference>
<name>A0AAN2BM88_9GAMM</name>
<protein>
    <recommendedName>
        <fullName evidence="4">Lipoprotein</fullName>
    </recommendedName>
</protein>